<proteinExistence type="predicted"/>
<dbReference type="Proteomes" id="UP001501490">
    <property type="component" value="Unassembled WGS sequence"/>
</dbReference>
<feature type="domain" description="Response regulatory" evidence="7">
    <location>
        <begin position="9"/>
        <end position="129"/>
    </location>
</feature>
<dbReference type="SUPFAM" id="SSF52172">
    <property type="entry name" value="CheY-like"/>
    <property type="match status" value="1"/>
</dbReference>
<comment type="caution">
    <text evidence="8">The sequence shown here is derived from an EMBL/GenBank/DDBJ whole genome shotgun (WGS) entry which is preliminary data.</text>
</comment>
<feature type="domain" description="HTH luxR-type" evidence="6">
    <location>
        <begin position="157"/>
        <end position="222"/>
    </location>
</feature>
<protein>
    <submittedName>
        <fullName evidence="8">Response regulator transcription factor</fullName>
    </submittedName>
</protein>
<organism evidence="8 9">
    <name type="scientific">Microlunatus ginsengisoli</name>
    <dbReference type="NCBI Taxonomy" id="363863"/>
    <lineage>
        <taxon>Bacteria</taxon>
        <taxon>Bacillati</taxon>
        <taxon>Actinomycetota</taxon>
        <taxon>Actinomycetes</taxon>
        <taxon>Propionibacteriales</taxon>
        <taxon>Propionibacteriaceae</taxon>
        <taxon>Microlunatus</taxon>
    </lineage>
</organism>
<feature type="modified residue" description="4-aspartylphosphate" evidence="5">
    <location>
        <position position="60"/>
    </location>
</feature>
<dbReference type="PROSITE" id="PS50043">
    <property type="entry name" value="HTH_LUXR_2"/>
    <property type="match status" value="1"/>
</dbReference>
<dbReference type="CDD" id="cd06170">
    <property type="entry name" value="LuxR_C_like"/>
    <property type="match status" value="1"/>
</dbReference>
<keyword evidence="9" id="KW-1185">Reference proteome</keyword>
<dbReference type="EMBL" id="BAABAB010000021">
    <property type="protein sequence ID" value="GAA3625260.1"/>
    <property type="molecule type" value="Genomic_DNA"/>
</dbReference>
<dbReference type="PRINTS" id="PR00038">
    <property type="entry name" value="HTHLUXR"/>
</dbReference>
<accession>A0ABP7A5J9</accession>
<evidence type="ECO:0000259" key="6">
    <source>
        <dbReference type="PROSITE" id="PS50043"/>
    </source>
</evidence>
<dbReference type="Gene3D" id="3.40.50.2300">
    <property type="match status" value="1"/>
</dbReference>
<dbReference type="SUPFAM" id="SSF46894">
    <property type="entry name" value="C-terminal effector domain of the bipartite response regulators"/>
    <property type="match status" value="1"/>
</dbReference>
<reference evidence="9" key="1">
    <citation type="journal article" date="2019" name="Int. J. Syst. Evol. Microbiol.">
        <title>The Global Catalogue of Microorganisms (GCM) 10K type strain sequencing project: providing services to taxonomists for standard genome sequencing and annotation.</title>
        <authorList>
            <consortium name="The Broad Institute Genomics Platform"/>
            <consortium name="The Broad Institute Genome Sequencing Center for Infectious Disease"/>
            <person name="Wu L."/>
            <person name="Ma J."/>
        </authorList>
    </citation>
    <scope>NUCLEOTIDE SEQUENCE [LARGE SCALE GENOMIC DNA]</scope>
    <source>
        <strain evidence="9">JCM 16929</strain>
    </source>
</reference>
<dbReference type="Pfam" id="PF00196">
    <property type="entry name" value="GerE"/>
    <property type="match status" value="1"/>
</dbReference>
<dbReference type="PANTHER" id="PTHR43214">
    <property type="entry name" value="TWO-COMPONENT RESPONSE REGULATOR"/>
    <property type="match status" value="1"/>
</dbReference>
<dbReference type="InterPro" id="IPR001789">
    <property type="entry name" value="Sig_transdc_resp-reg_receiver"/>
</dbReference>
<evidence type="ECO:0000256" key="3">
    <source>
        <dbReference type="ARBA" id="ARBA00023125"/>
    </source>
</evidence>
<dbReference type="InterPro" id="IPR000792">
    <property type="entry name" value="Tscrpt_reg_LuxR_C"/>
</dbReference>
<dbReference type="InterPro" id="IPR011006">
    <property type="entry name" value="CheY-like_superfamily"/>
</dbReference>
<dbReference type="PANTHER" id="PTHR43214:SF24">
    <property type="entry name" value="TRANSCRIPTIONAL REGULATORY PROTEIN NARL-RELATED"/>
    <property type="match status" value="1"/>
</dbReference>
<dbReference type="RefSeq" id="WP_344805818.1">
    <property type="nucleotide sequence ID" value="NZ_BAABAB010000021.1"/>
</dbReference>
<sequence length="227" mass="23732">MTGTEPIVRVVVADDQALVRAGIVMVLGASPEIRVIGEATNGAEAVTLAGELRPDVVIMDLKMPGMDGIQATTALVENTSGGDDVMKVLVLTTFNDDASVLGALRAGASGFLVKDEAPLHLIDAVLTIAAGNSWIDPSVAGQVIKALGEAPRVGVGADARIDALTAREREVLVLMAHGMSNGDITRKLFLSEATVRTHVSRILMKTGSRDRTEAVVLAYQSRLVQPG</sequence>
<keyword evidence="2" id="KW-0805">Transcription regulation</keyword>
<dbReference type="PROSITE" id="PS00622">
    <property type="entry name" value="HTH_LUXR_1"/>
    <property type="match status" value="1"/>
</dbReference>
<evidence type="ECO:0000256" key="1">
    <source>
        <dbReference type="ARBA" id="ARBA00022553"/>
    </source>
</evidence>
<evidence type="ECO:0000256" key="2">
    <source>
        <dbReference type="ARBA" id="ARBA00023015"/>
    </source>
</evidence>
<dbReference type="Pfam" id="PF00072">
    <property type="entry name" value="Response_reg"/>
    <property type="match status" value="1"/>
</dbReference>
<dbReference type="SMART" id="SM00421">
    <property type="entry name" value="HTH_LUXR"/>
    <property type="match status" value="1"/>
</dbReference>
<dbReference type="InterPro" id="IPR058245">
    <property type="entry name" value="NreC/VraR/RcsB-like_REC"/>
</dbReference>
<gene>
    <name evidence="8" type="ORF">GCM10022236_29500</name>
</gene>
<dbReference type="InterPro" id="IPR016032">
    <property type="entry name" value="Sig_transdc_resp-reg_C-effctor"/>
</dbReference>
<evidence type="ECO:0000313" key="8">
    <source>
        <dbReference type="EMBL" id="GAA3625260.1"/>
    </source>
</evidence>
<evidence type="ECO:0000259" key="7">
    <source>
        <dbReference type="PROSITE" id="PS50110"/>
    </source>
</evidence>
<evidence type="ECO:0000256" key="5">
    <source>
        <dbReference type="PROSITE-ProRule" id="PRU00169"/>
    </source>
</evidence>
<evidence type="ECO:0000313" key="9">
    <source>
        <dbReference type="Proteomes" id="UP001501490"/>
    </source>
</evidence>
<dbReference type="InterPro" id="IPR039420">
    <property type="entry name" value="WalR-like"/>
</dbReference>
<name>A0ABP7A5J9_9ACTN</name>
<keyword evidence="4" id="KW-0804">Transcription</keyword>
<keyword evidence="3" id="KW-0238">DNA-binding</keyword>
<dbReference type="PROSITE" id="PS50110">
    <property type="entry name" value="RESPONSE_REGULATORY"/>
    <property type="match status" value="1"/>
</dbReference>
<evidence type="ECO:0000256" key="4">
    <source>
        <dbReference type="ARBA" id="ARBA00023163"/>
    </source>
</evidence>
<dbReference type="CDD" id="cd17535">
    <property type="entry name" value="REC_NarL-like"/>
    <property type="match status" value="1"/>
</dbReference>
<dbReference type="SMART" id="SM00448">
    <property type="entry name" value="REC"/>
    <property type="match status" value="1"/>
</dbReference>
<keyword evidence="1 5" id="KW-0597">Phosphoprotein</keyword>